<dbReference type="Proteomes" id="UP000368474">
    <property type="component" value="Unassembled WGS sequence"/>
</dbReference>
<proteinExistence type="predicted"/>
<gene>
    <name evidence="1" type="ORF">PMO31116_00508</name>
</gene>
<accession>A0A5E4S0N8</accession>
<evidence type="ECO:0000313" key="1">
    <source>
        <dbReference type="EMBL" id="VVD69157.1"/>
    </source>
</evidence>
<dbReference type="EMBL" id="CABPSD010000001">
    <property type="protein sequence ID" value="VVD69157.1"/>
    <property type="molecule type" value="Genomic_DNA"/>
</dbReference>
<evidence type="ECO:0000313" key="2">
    <source>
        <dbReference type="Proteomes" id="UP000368474"/>
    </source>
</evidence>
<name>A0A5E4S0N8_9BURK</name>
<dbReference type="InterPro" id="IPR010985">
    <property type="entry name" value="Ribbon_hlx_hlx"/>
</dbReference>
<reference evidence="1 2" key="1">
    <citation type="submission" date="2019-08" db="EMBL/GenBank/DDBJ databases">
        <authorList>
            <person name="Peeters C."/>
        </authorList>
    </citation>
    <scope>NUCLEOTIDE SEQUENCE [LARGE SCALE GENOMIC DNA]</scope>
    <source>
        <strain evidence="1 2">LMG 31116</strain>
    </source>
</reference>
<dbReference type="AlphaFoldDB" id="A0A5E4S0N8"/>
<dbReference type="SUPFAM" id="SSF47598">
    <property type="entry name" value="Ribbon-helix-helix"/>
    <property type="match status" value="1"/>
</dbReference>
<organism evidence="1 2">
    <name type="scientific">Pandoraea morbifera</name>
    <dbReference type="NCBI Taxonomy" id="2508300"/>
    <lineage>
        <taxon>Bacteria</taxon>
        <taxon>Pseudomonadati</taxon>
        <taxon>Pseudomonadota</taxon>
        <taxon>Betaproteobacteria</taxon>
        <taxon>Burkholderiales</taxon>
        <taxon>Burkholderiaceae</taxon>
        <taxon>Pandoraea</taxon>
    </lineage>
</organism>
<protein>
    <submittedName>
        <fullName evidence="1">Uncharacterized protein</fullName>
    </submittedName>
</protein>
<keyword evidence="2" id="KW-1185">Reference proteome</keyword>
<sequence>MKEEQSKLQIKLPESLHKHLKKNANANKLSIKEFIVRAALDKCDTYDDEKKLSFHKRHKQ</sequence>
<dbReference type="GO" id="GO:0006355">
    <property type="term" value="P:regulation of DNA-templated transcription"/>
    <property type="evidence" value="ECO:0007669"/>
    <property type="project" value="InterPro"/>
</dbReference>
<dbReference type="RefSeq" id="WP_150565303.1">
    <property type="nucleotide sequence ID" value="NZ_CABPSD010000001.1"/>
</dbReference>